<evidence type="ECO:0000256" key="4">
    <source>
        <dbReference type="ARBA" id="ARBA00023125"/>
    </source>
</evidence>
<evidence type="ECO:0000256" key="3">
    <source>
        <dbReference type="ARBA" id="ARBA00023029"/>
    </source>
</evidence>
<dbReference type="SUPFAM" id="SSF56719">
    <property type="entry name" value="Type II DNA topoisomerase"/>
    <property type="match status" value="1"/>
</dbReference>
<feature type="site" description="Transition state stabilizer" evidence="7">
    <location>
        <position position="129"/>
    </location>
</feature>
<keyword evidence="2 7" id="KW-1003">Cell membrane</keyword>
<gene>
    <name evidence="7 11" type="primary">parC</name>
    <name evidence="11" type="ORF">NSP04_05085</name>
</gene>
<comment type="caution">
    <text evidence="11">The sequence shown here is derived from an EMBL/GenBank/DDBJ whole genome shotgun (WGS) entry which is preliminary data.</text>
</comment>
<dbReference type="EMBL" id="JANKHG010000015">
    <property type="protein sequence ID" value="MCR2746017.1"/>
    <property type="molecule type" value="Genomic_DNA"/>
</dbReference>
<dbReference type="PANTHER" id="PTHR43493">
    <property type="entry name" value="DNA GYRASE/TOPOISOMERASE SUBUNIT A"/>
    <property type="match status" value="1"/>
</dbReference>
<feature type="site" description="Interaction with DNA" evidence="7">
    <location>
        <position position="88"/>
    </location>
</feature>
<dbReference type="InterPro" id="IPR050220">
    <property type="entry name" value="Type_II_DNA_Topoisomerases"/>
</dbReference>
<comment type="function">
    <text evidence="7">Topoisomerase IV is essential for chromosome segregation. It relaxes supercoiled DNA. Performs the decatenation events required during the replication of a circular DNA molecule.</text>
</comment>
<dbReference type="InterPro" id="IPR013757">
    <property type="entry name" value="Topo_IIA_A_a_sf"/>
</dbReference>
<organism evidence="11 12">
    <name type="scientific">Limnobacter parvus</name>
    <dbReference type="NCBI Taxonomy" id="2939690"/>
    <lineage>
        <taxon>Bacteria</taxon>
        <taxon>Pseudomonadati</taxon>
        <taxon>Pseudomonadota</taxon>
        <taxon>Betaproteobacteria</taxon>
        <taxon>Burkholderiales</taxon>
        <taxon>Burkholderiaceae</taxon>
        <taxon>Limnobacter</taxon>
    </lineage>
</organism>
<dbReference type="InterPro" id="IPR013760">
    <property type="entry name" value="Topo_IIA-like_dom_sf"/>
</dbReference>
<feature type="site" description="Interaction with DNA" evidence="7">
    <location>
        <position position="50"/>
    </location>
</feature>
<evidence type="ECO:0000256" key="2">
    <source>
        <dbReference type="ARBA" id="ARBA00022475"/>
    </source>
</evidence>
<dbReference type="InterPro" id="IPR002205">
    <property type="entry name" value="Topo_IIA_dom_A"/>
</dbReference>
<dbReference type="CDD" id="cd00187">
    <property type="entry name" value="TOP4c"/>
    <property type="match status" value="1"/>
</dbReference>
<evidence type="ECO:0000256" key="6">
    <source>
        <dbReference type="ARBA" id="ARBA00023235"/>
    </source>
</evidence>
<sequence length="773" mass="84350">MEQLTLDAPPPSGDDSETITLGLYAERAYLDYAISVVKGRALPECSDGQKPVQRRILYAMNEMGLANNAKPVKSARVVGDVLGKYHPHGDQAAYDALVRMAQNFTLRYPLIDGQGNFGSRDGDGAAAMRYTEARLTPIAKLLLDEVDMGTVDFVPNYDGSFQEPKLLPARLPFVLLNGASGIAVGMATDIPPHNIREVAAATIHLIKHPNADLDTIMGHLPAPDFPGGAQIISPASAMKEIYAGGRGSIKVRAKWDIEEMARGQWQLVVKELPPNTSTAKVLEEIEELTNPKVKAGKKGLSTDQQNLKAQVLAMLDAVRDESGKENAVRLVFEPKSRNVSVEEFSNLLLSHTSLETNTSINLVSIDNAGRPGQRGLIAMLLDWIEFRKVCVTRRSQHRLGQVNDRIHVLEGRLIAWLNIDEVIKVIRESDEPKPALIEAFKLSERQAEDILEIRLRQLARLEKIKIEQELGKLAEEKADLEALLADEGKLKTRIIGEIRKDTDTYGDDRRTLIEEATKASIEVKVVEEPTTVIVSQKFWIRNRQGHGHDEAQFSFKVGDALQAAFECKTTDNTYLFGAGNALGKVFSVPVAAWPGGRGDGIPAQSLVELNGGTLSHALAAPAAQPVFLASSAAYGFLATAGNMESRMKAGKQFISLNPGEKLLQPVLLQPSDDRVAVLAESGRFHVFMLDELKQLSGGGRGVQLLPLDEKDTLLAAIAFGPSDSLVVAGTGRGGKDREEILRPALLVERLGKRGRKGKELDIKFKADALRKVV</sequence>
<dbReference type="InterPro" id="IPR035516">
    <property type="entry name" value="Gyrase/topoIV_suA_C"/>
</dbReference>
<dbReference type="NCBIfam" id="TIGR01062">
    <property type="entry name" value="parC_Gneg"/>
    <property type="match status" value="1"/>
</dbReference>
<keyword evidence="5 7" id="KW-0472">Membrane</keyword>
<dbReference type="Gene3D" id="2.120.10.90">
    <property type="entry name" value="DNA gyrase/topoisomerase IV, subunit A, C-terminal"/>
    <property type="match status" value="1"/>
</dbReference>
<feature type="coiled-coil region" evidence="9">
    <location>
        <begin position="456"/>
        <end position="486"/>
    </location>
</feature>
<evidence type="ECO:0000259" key="10">
    <source>
        <dbReference type="PROSITE" id="PS52040"/>
    </source>
</evidence>
<evidence type="ECO:0000256" key="7">
    <source>
        <dbReference type="HAMAP-Rule" id="MF_00936"/>
    </source>
</evidence>
<name>A0ABT1XFG2_9BURK</name>
<feature type="domain" description="Topo IIA-type catalytic" evidence="10">
    <location>
        <begin position="42"/>
        <end position="526"/>
    </location>
</feature>
<keyword evidence="6 7" id="KW-0413">Isomerase</keyword>
<protein>
    <recommendedName>
        <fullName evidence="7">DNA topoisomerase 4 subunit A</fullName>
        <ecNumber evidence="7">5.6.2.2</ecNumber>
    </recommendedName>
    <alternativeName>
        <fullName evidence="7">Topoisomerase IV subunit A</fullName>
    </alternativeName>
</protein>
<dbReference type="SUPFAM" id="SSF101904">
    <property type="entry name" value="GyrA/ParC C-terminal domain-like"/>
    <property type="match status" value="1"/>
</dbReference>
<dbReference type="InterPro" id="IPR005742">
    <property type="entry name" value="TopoIV_A_Gneg"/>
</dbReference>
<comment type="similarity">
    <text evidence="7">Belongs to the type II topoisomerase GyrA/ParC subunit family. ParC type 1 subfamily.</text>
</comment>
<feature type="active site" description="O-(5'-phospho-DNA)-tyrosine intermediate" evidence="7 8">
    <location>
        <position position="130"/>
    </location>
</feature>
<comment type="catalytic activity">
    <reaction evidence="1 7 8">
        <text>ATP-dependent breakage, passage and rejoining of double-stranded DNA.</text>
        <dbReference type="EC" id="5.6.2.2"/>
    </reaction>
</comment>
<evidence type="ECO:0000313" key="11">
    <source>
        <dbReference type="EMBL" id="MCR2746017.1"/>
    </source>
</evidence>
<reference evidence="11" key="1">
    <citation type="submission" date="2022-07" db="EMBL/GenBank/DDBJ databases">
        <authorList>
            <person name="Xamxidin M."/>
        </authorList>
    </citation>
    <scope>NUCLEOTIDE SEQUENCE</scope>
    <source>
        <strain evidence="11">YS8-69</strain>
    </source>
</reference>
<dbReference type="SMART" id="SM00434">
    <property type="entry name" value="TOP4c"/>
    <property type="match status" value="1"/>
</dbReference>
<dbReference type="NCBIfam" id="NF004044">
    <property type="entry name" value="PRK05561.1"/>
    <property type="match status" value="1"/>
</dbReference>
<evidence type="ECO:0000256" key="9">
    <source>
        <dbReference type="SAM" id="Coils"/>
    </source>
</evidence>
<evidence type="ECO:0000256" key="1">
    <source>
        <dbReference type="ARBA" id="ARBA00000185"/>
    </source>
</evidence>
<accession>A0ABT1XFG2</accession>
<keyword evidence="4 7" id="KW-0238">DNA-binding</keyword>
<proteinExistence type="inferred from homology"/>
<evidence type="ECO:0000256" key="5">
    <source>
        <dbReference type="ARBA" id="ARBA00023136"/>
    </source>
</evidence>
<evidence type="ECO:0000313" key="12">
    <source>
        <dbReference type="Proteomes" id="UP001165267"/>
    </source>
</evidence>
<comment type="subunit">
    <text evidence="7">Heterotetramer composed of ParC and ParE.</text>
</comment>
<dbReference type="PANTHER" id="PTHR43493:SF1">
    <property type="entry name" value="DNA TOPOISOMERASE 4 SUBUNIT A"/>
    <property type="match status" value="1"/>
</dbReference>
<dbReference type="RefSeq" id="WP_257511259.1">
    <property type="nucleotide sequence ID" value="NZ_JANKHG010000015.1"/>
</dbReference>
<dbReference type="EC" id="5.6.2.2" evidence="7"/>
<evidence type="ECO:0000256" key="8">
    <source>
        <dbReference type="PROSITE-ProRule" id="PRU01384"/>
    </source>
</evidence>
<dbReference type="Gene3D" id="3.30.1360.40">
    <property type="match status" value="1"/>
</dbReference>
<dbReference type="PROSITE" id="PS52040">
    <property type="entry name" value="TOPO_IIA"/>
    <property type="match status" value="1"/>
</dbReference>
<keyword evidence="12" id="KW-1185">Reference proteome</keyword>
<comment type="subcellular location">
    <subcellularLocation>
        <location evidence="7">Cell membrane</location>
        <topology evidence="7">Peripheral membrane protein</topology>
    </subcellularLocation>
</comment>
<dbReference type="InterPro" id="IPR013758">
    <property type="entry name" value="Topo_IIA_A/C_ab"/>
</dbReference>
<dbReference type="Gene3D" id="3.90.199.10">
    <property type="entry name" value="Topoisomerase II, domain 5"/>
    <property type="match status" value="1"/>
</dbReference>
<dbReference type="Proteomes" id="UP001165267">
    <property type="component" value="Unassembled WGS sequence"/>
</dbReference>
<dbReference type="Pfam" id="PF00521">
    <property type="entry name" value="DNA_topoisoIV"/>
    <property type="match status" value="1"/>
</dbReference>
<keyword evidence="3 7" id="KW-0799">Topoisomerase</keyword>
<dbReference type="GO" id="GO:0003918">
    <property type="term" value="F:DNA topoisomerase type II (double strand cut, ATP-hydrolyzing) activity"/>
    <property type="evidence" value="ECO:0007669"/>
    <property type="project" value="UniProtKB-EC"/>
</dbReference>
<feature type="site" description="Interaction with DNA" evidence="7">
    <location>
        <position position="86"/>
    </location>
</feature>
<dbReference type="Gene3D" id="1.10.268.10">
    <property type="entry name" value="Topoisomerase, domain 3"/>
    <property type="match status" value="1"/>
</dbReference>
<keyword evidence="9" id="KW-0175">Coiled coil</keyword>
<dbReference type="HAMAP" id="MF_00936">
    <property type="entry name" value="ParC_type1"/>
    <property type="match status" value="1"/>
</dbReference>